<reference evidence="4 5" key="1">
    <citation type="submission" date="2023-10" db="EMBL/GenBank/DDBJ databases">
        <title>Complete genome sequence of a Sphingomonadaceae bacterium.</title>
        <authorList>
            <person name="Yan C."/>
        </authorList>
    </citation>
    <scope>NUCLEOTIDE SEQUENCE [LARGE SCALE GENOMIC DNA]</scope>
    <source>
        <strain evidence="4 5">SCSIO 66989</strain>
    </source>
</reference>
<feature type="compositionally biased region" description="Low complexity" evidence="3">
    <location>
        <begin position="171"/>
        <end position="180"/>
    </location>
</feature>
<proteinExistence type="predicted"/>
<evidence type="ECO:0000256" key="2">
    <source>
        <dbReference type="ARBA" id="ARBA00012438"/>
    </source>
</evidence>
<dbReference type="Proteomes" id="UP001302429">
    <property type="component" value="Chromosome"/>
</dbReference>
<protein>
    <recommendedName>
        <fullName evidence="2">histidine kinase</fullName>
        <ecNumber evidence="2">2.7.13.3</ecNumber>
    </recommendedName>
</protein>
<feature type="compositionally biased region" description="Polar residues" evidence="3">
    <location>
        <begin position="192"/>
        <end position="201"/>
    </location>
</feature>
<dbReference type="EMBL" id="CP136594">
    <property type="protein sequence ID" value="WOE74070.1"/>
    <property type="molecule type" value="Genomic_DNA"/>
</dbReference>
<evidence type="ECO:0000313" key="5">
    <source>
        <dbReference type="Proteomes" id="UP001302429"/>
    </source>
</evidence>
<name>A0AA97I0D3_9SPHN</name>
<sequence length="419" mass="45499">MPHSPYYDDRLATAISGALPDAALAAVQYRQIIDLLADATPAISEDQAATMRHGNQGRYYSQVDFAAALVRLNALGQKIPLEKQADALRESRRFFRSPPLIRYLLEQAKPVRDAALVKARLPAEQWLEIIKTLSPEQRAELMHRVGIVQTPEQRDNTAPASTIAGNEDADSTAAIGASAADEPDDDQQQADNGPQTDQSATDIGDLVDRIADFTARRDASYAPHLPLEGFTENDMTGISEICFVSDKGGYLVSVDPDCDGMADGLPVFVRAMAGSCGCDANTARLAGQFRPIVDGRYVHRGSAALAGEWRVDAWPRFASGYDGQFIGYCGVLTRLVEAQDAEPEALDHARTLSHEDYRQLVHELRTPAGALKGFAEILQTQLFGPVASPYRDMAHAIIADTDIVLAQLAELPLGKREDA</sequence>
<evidence type="ECO:0000256" key="1">
    <source>
        <dbReference type="ARBA" id="ARBA00000085"/>
    </source>
</evidence>
<accession>A0AA97I0D3</accession>
<dbReference type="EC" id="2.7.13.3" evidence="2"/>
<dbReference type="InterPro" id="IPR036097">
    <property type="entry name" value="HisK_dim/P_sf"/>
</dbReference>
<gene>
    <name evidence="4" type="ORF">RB602_09385</name>
</gene>
<dbReference type="CDD" id="cd00082">
    <property type="entry name" value="HisKA"/>
    <property type="match status" value="1"/>
</dbReference>
<dbReference type="KEGG" id="acoa:RB602_09385"/>
<dbReference type="SUPFAM" id="SSF47384">
    <property type="entry name" value="Homodimeric domain of signal transducing histidine kinase"/>
    <property type="match status" value="1"/>
</dbReference>
<dbReference type="InterPro" id="IPR003661">
    <property type="entry name" value="HisK_dim/P_dom"/>
</dbReference>
<feature type="region of interest" description="Disordered" evidence="3">
    <location>
        <begin position="146"/>
        <end position="204"/>
    </location>
</feature>
<dbReference type="GO" id="GO:0000155">
    <property type="term" value="F:phosphorelay sensor kinase activity"/>
    <property type="evidence" value="ECO:0007669"/>
    <property type="project" value="InterPro"/>
</dbReference>
<dbReference type="RefSeq" id="WP_317080300.1">
    <property type="nucleotide sequence ID" value="NZ_CP136594.1"/>
</dbReference>
<evidence type="ECO:0000256" key="3">
    <source>
        <dbReference type="SAM" id="MobiDB-lite"/>
    </source>
</evidence>
<organism evidence="4 5">
    <name type="scientific">Alterisphingorhabdus coralli</name>
    <dbReference type="NCBI Taxonomy" id="3071408"/>
    <lineage>
        <taxon>Bacteria</taxon>
        <taxon>Pseudomonadati</taxon>
        <taxon>Pseudomonadota</taxon>
        <taxon>Alphaproteobacteria</taxon>
        <taxon>Sphingomonadales</taxon>
        <taxon>Sphingomonadaceae</taxon>
        <taxon>Alterisphingorhabdus (ex Yan et al. 2024)</taxon>
    </lineage>
</organism>
<keyword evidence="5" id="KW-1185">Reference proteome</keyword>
<dbReference type="AlphaFoldDB" id="A0AA97I0D3"/>
<evidence type="ECO:0000313" key="4">
    <source>
        <dbReference type="EMBL" id="WOE74070.1"/>
    </source>
</evidence>
<comment type="catalytic activity">
    <reaction evidence="1">
        <text>ATP + protein L-histidine = ADP + protein N-phospho-L-histidine.</text>
        <dbReference type="EC" id="2.7.13.3"/>
    </reaction>
</comment>